<keyword evidence="2" id="KW-1185">Reference proteome</keyword>
<reference evidence="1" key="1">
    <citation type="submission" date="2018-05" db="EMBL/GenBank/DDBJ databases">
        <title>Draft genome of Mucuna pruriens seed.</title>
        <authorList>
            <person name="Nnadi N.E."/>
            <person name="Vos R."/>
            <person name="Hasami M.H."/>
            <person name="Devisetty U.K."/>
            <person name="Aguiy J.C."/>
        </authorList>
    </citation>
    <scope>NUCLEOTIDE SEQUENCE [LARGE SCALE GENOMIC DNA]</scope>
    <source>
        <strain evidence="1">JCA_2017</strain>
    </source>
</reference>
<evidence type="ECO:0000313" key="1">
    <source>
        <dbReference type="EMBL" id="RDY14762.1"/>
    </source>
</evidence>
<evidence type="ECO:0000313" key="2">
    <source>
        <dbReference type="Proteomes" id="UP000257109"/>
    </source>
</evidence>
<name>A0A371II80_MUCPR</name>
<gene>
    <name evidence="1" type="ORF">CR513_00113</name>
</gene>
<accession>A0A371II80</accession>
<organism evidence="1 2">
    <name type="scientific">Mucuna pruriens</name>
    <name type="common">Velvet bean</name>
    <name type="synonym">Dolichos pruriens</name>
    <dbReference type="NCBI Taxonomy" id="157652"/>
    <lineage>
        <taxon>Eukaryota</taxon>
        <taxon>Viridiplantae</taxon>
        <taxon>Streptophyta</taxon>
        <taxon>Embryophyta</taxon>
        <taxon>Tracheophyta</taxon>
        <taxon>Spermatophyta</taxon>
        <taxon>Magnoliopsida</taxon>
        <taxon>eudicotyledons</taxon>
        <taxon>Gunneridae</taxon>
        <taxon>Pentapetalae</taxon>
        <taxon>rosids</taxon>
        <taxon>fabids</taxon>
        <taxon>Fabales</taxon>
        <taxon>Fabaceae</taxon>
        <taxon>Papilionoideae</taxon>
        <taxon>50 kb inversion clade</taxon>
        <taxon>NPAAA clade</taxon>
        <taxon>indigoferoid/millettioid clade</taxon>
        <taxon>Phaseoleae</taxon>
        <taxon>Mucuna</taxon>
    </lineage>
</organism>
<dbReference type="Proteomes" id="UP000257109">
    <property type="component" value="Unassembled WGS sequence"/>
</dbReference>
<proteinExistence type="predicted"/>
<dbReference type="AlphaFoldDB" id="A0A371II80"/>
<protein>
    <submittedName>
        <fullName evidence="1">Uncharacterized protein</fullName>
    </submittedName>
</protein>
<dbReference type="EMBL" id="QJKJ01000019">
    <property type="protein sequence ID" value="RDY14762.1"/>
    <property type="molecule type" value="Genomic_DNA"/>
</dbReference>
<comment type="caution">
    <text evidence="1">The sequence shown here is derived from an EMBL/GenBank/DDBJ whole genome shotgun (WGS) entry which is preliminary data.</text>
</comment>
<feature type="non-terminal residue" evidence="1">
    <location>
        <position position="1"/>
    </location>
</feature>
<sequence>MESMESTTLQGPMKRDRLERLQQEVQKKLGLLQGKGGLNNNLTLYSLFGCQIDQNESSLQGNFKSHEGIAMEWSYAPCKMIDTEEKKFPNSERPLLCSAQTTHQLLILLPPLESLQHNSSTQFLKLLHDGIGLLLGEPLLQNTWNLLHQVLGLLQPQVSEGPHFLDDLDLGSRIVLLQLQIKRRLLRRGTGVRPGGPGSRDGWRRNAGERSAVTVEAQLEPPEDGEVVPLKPVEIEKLVGNAFDLRRTRHRGDSAREADKSCGTPCGTARHCLSLRHT</sequence>